<dbReference type="GO" id="GO:0016787">
    <property type="term" value="F:hydrolase activity"/>
    <property type="evidence" value="ECO:0007669"/>
    <property type="project" value="UniProtKB-KW"/>
</dbReference>
<dbReference type="PROSITE" id="PS51257">
    <property type="entry name" value="PROKAR_LIPOPROTEIN"/>
    <property type="match status" value="1"/>
</dbReference>
<dbReference type="AlphaFoldDB" id="A0A4P1KAR0"/>
<name>A0A4P1KAR0_9CAUL</name>
<dbReference type="Gene3D" id="3.40.50.1820">
    <property type="entry name" value="alpha/beta hydrolase"/>
    <property type="match status" value="1"/>
</dbReference>
<reference evidence="1 2" key="1">
    <citation type="submission" date="2019-04" db="EMBL/GenBank/DDBJ databases">
        <authorList>
            <consortium name="Pathogen Informatics"/>
        </authorList>
    </citation>
    <scope>NUCLEOTIDE SEQUENCE [LARGE SCALE GENOMIC DNA]</scope>
    <source>
        <strain evidence="1 2">NCTC9239</strain>
    </source>
</reference>
<dbReference type="InterPro" id="IPR010297">
    <property type="entry name" value="DUF900_hydrolase"/>
</dbReference>
<evidence type="ECO:0000313" key="2">
    <source>
        <dbReference type="Proteomes" id="UP000309952"/>
    </source>
</evidence>
<proteinExistence type="predicted"/>
<accession>A0A4P1KAR0</accession>
<dbReference type="Proteomes" id="UP000309952">
    <property type="component" value="Chromosome"/>
</dbReference>
<sequence>MIAFRTRPEVGVLRRPLGQWALVACVTLTLGACASTPSGVLIPATVSKPEAATDVSVLVYSTRALSDEPGEIYSGQRGDRLSSVVVDITIPPSHQTGVIEWPRNREVDPAIEFATRAVTPVPDDAAAEAWIASHAARGHLLIFVHGYNVPFDKAVYSLAQLTHDSGIEAAPVLFTWPSLGRVWGYVYDRESANYSRDALETLLVVAARNPEVTEITVLAHSMGSWIAVEALRQHAIRSSRVDPKIRNVILAAPDLDVDVFEQQFAALGPERPHFTFLVSRDDKALRFSRLLAGGVQRVGAVDPSVGPVRDVLERSGGVTVINLADVQGRSRLNHSVFLESPEVVRLLGSSIASGPSLSGAMDLPFEGLVLDMAETLTSSVVQAKPVARQSSEVNY</sequence>
<dbReference type="InterPro" id="IPR029058">
    <property type="entry name" value="AB_hydrolase_fold"/>
</dbReference>
<dbReference type="Pfam" id="PF05990">
    <property type="entry name" value="DUF900"/>
    <property type="match status" value="1"/>
</dbReference>
<evidence type="ECO:0000313" key="1">
    <source>
        <dbReference type="EMBL" id="VTO16831.1"/>
    </source>
</evidence>
<dbReference type="SUPFAM" id="SSF53474">
    <property type="entry name" value="alpha/beta-Hydrolases"/>
    <property type="match status" value="1"/>
</dbReference>
<dbReference type="EMBL" id="LR588407">
    <property type="protein sequence ID" value="VTO16831.1"/>
    <property type="molecule type" value="Genomic_DNA"/>
</dbReference>
<dbReference type="PANTHER" id="PTHR36513">
    <property type="entry name" value="ABC TRANSMEMBRANE TYPE-1 DOMAIN-CONTAINING PROTEIN"/>
    <property type="match status" value="1"/>
</dbReference>
<gene>
    <name evidence="1" type="ORF">NCTC9239_02221</name>
</gene>
<dbReference type="PANTHER" id="PTHR36513:SF1">
    <property type="entry name" value="TRANSMEMBRANE PROTEIN"/>
    <property type="match status" value="1"/>
</dbReference>
<dbReference type="PIRSF" id="PIRSF033909">
    <property type="entry name" value="UCP033909"/>
    <property type="match status" value="1"/>
</dbReference>
<protein>
    <submittedName>
        <fullName evidence="1">Alpha/beta hydrolase of uncharacterized function (DUF900)</fullName>
    </submittedName>
</protein>
<keyword evidence="2" id="KW-1185">Reference proteome</keyword>
<dbReference type="InterPro" id="IPR014586">
    <property type="entry name" value="UCP033909"/>
</dbReference>
<dbReference type="KEGG" id="bvy:NCTC9239_02221"/>
<organism evidence="1 2">
    <name type="scientific">Brevundimonas vancanneytii</name>
    <dbReference type="NCBI Taxonomy" id="1325724"/>
    <lineage>
        <taxon>Bacteria</taxon>
        <taxon>Pseudomonadati</taxon>
        <taxon>Pseudomonadota</taxon>
        <taxon>Alphaproteobacteria</taxon>
        <taxon>Caulobacterales</taxon>
        <taxon>Caulobacteraceae</taxon>
        <taxon>Brevundimonas</taxon>
    </lineage>
</organism>
<keyword evidence="1" id="KW-0378">Hydrolase</keyword>